<dbReference type="InterPro" id="IPR003960">
    <property type="entry name" value="ATPase_AAA_CS"/>
</dbReference>
<proteinExistence type="inferred from homology"/>
<keyword evidence="9" id="KW-1185">Reference proteome</keyword>
<organism evidence="8 9">
    <name type="scientific">Eremothecium sinecaudum</name>
    <dbReference type="NCBI Taxonomy" id="45286"/>
    <lineage>
        <taxon>Eukaryota</taxon>
        <taxon>Fungi</taxon>
        <taxon>Dikarya</taxon>
        <taxon>Ascomycota</taxon>
        <taxon>Saccharomycotina</taxon>
        <taxon>Saccharomycetes</taxon>
        <taxon>Saccharomycetales</taxon>
        <taxon>Saccharomycetaceae</taxon>
        <taxon>Eremothecium</taxon>
    </lineage>
</organism>
<keyword evidence="3" id="KW-0472">Membrane</keyword>
<dbReference type="STRING" id="45286.A0A0X8HWD3"/>
<dbReference type="InterPro" id="IPR003593">
    <property type="entry name" value="AAA+_ATPase"/>
</dbReference>
<dbReference type="Gene3D" id="1.10.8.60">
    <property type="match status" value="1"/>
</dbReference>
<reference evidence="8 9" key="1">
    <citation type="submission" date="2016-01" db="EMBL/GenBank/DDBJ databases">
        <title>Genome sequence of the yeast Holleya sinecauda.</title>
        <authorList>
            <person name="Dietrich F.S."/>
        </authorList>
    </citation>
    <scope>NUCLEOTIDE SEQUENCE [LARGE SCALE GENOMIC DNA]</scope>
    <source>
        <strain evidence="8 9">ATCC 58844</strain>
    </source>
</reference>
<dbReference type="PANTHER" id="PTHR45644">
    <property type="entry name" value="AAA ATPASE, PUTATIVE (AFU_ORTHOLOGUE AFUA_2G12920)-RELATED-RELATED"/>
    <property type="match status" value="1"/>
</dbReference>
<feature type="domain" description="AAA+ ATPase" evidence="7">
    <location>
        <begin position="124"/>
        <end position="258"/>
    </location>
</feature>
<keyword evidence="5" id="KW-0496">Mitochondrion</keyword>
<protein>
    <submittedName>
        <fullName evidence="8">HHR162Wp</fullName>
    </submittedName>
</protein>
<comment type="similarity">
    <text evidence="6">Belongs to the AAA ATPase family.</text>
</comment>
<dbReference type="Pfam" id="PF00004">
    <property type="entry name" value="AAA"/>
    <property type="match status" value="1"/>
</dbReference>
<dbReference type="SUPFAM" id="SSF52540">
    <property type="entry name" value="P-loop containing nucleoside triphosphate hydrolases"/>
    <property type="match status" value="1"/>
</dbReference>
<dbReference type="Gene3D" id="3.40.50.300">
    <property type="entry name" value="P-loop containing nucleotide triphosphate hydrolases"/>
    <property type="match status" value="1"/>
</dbReference>
<keyword evidence="4 6" id="KW-0067">ATP-binding</keyword>
<dbReference type="InterPro" id="IPR051701">
    <property type="entry name" value="Mito_OM_Translocase_MSP1"/>
</dbReference>
<dbReference type="Pfam" id="PF17862">
    <property type="entry name" value="AAA_lid_3"/>
    <property type="match status" value="1"/>
</dbReference>
<accession>A0A0X8HWD3</accession>
<dbReference type="InterPro" id="IPR027417">
    <property type="entry name" value="P-loop_NTPase"/>
</dbReference>
<dbReference type="OrthoDB" id="10254455at2759"/>
<evidence type="ECO:0000259" key="7">
    <source>
        <dbReference type="SMART" id="SM00382"/>
    </source>
</evidence>
<dbReference type="Proteomes" id="UP000243052">
    <property type="component" value="Chromosome viii"/>
</dbReference>
<keyword evidence="2 6" id="KW-0547">Nucleotide-binding</keyword>
<dbReference type="InterPro" id="IPR003959">
    <property type="entry name" value="ATPase_AAA_core"/>
</dbReference>
<evidence type="ECO:0000256" key="3">
    <source>
        <dbReference type="ARBA" id="ARBA00022787"/>
    </source>
</evidence>
<dbReference type="RefSeq" id="XP_017989927.1">
    <property type="nucleotide sequence ID" value="XM_018134438.1"/>
</dbReference>
<dbReference type="GO" id="GO:0005524">
    <property type="term" value="F:ATP binding"/>
    <property type="evidence" value="ECO:0007669"/>
    <property type="project" value="UniProtKB-KW"/>
</dbReference>
<dbReference type="GeneID" id="28726305"/>
<dbReference type="GO" id="GO:0016887">
    <property type="term" value="F:ATP hydrolysis activity"/>
    <property type="evidence" value="ECO:0007669"/>
    <property type="project" value="InterPro"/>
</dbReference>
<evidence type="ECO:0000256" key="2">
    <source>
        <dbReference type="ARBA" id="ARBA00022741"/>
    </source>
</evidence>
<dbReference type="AlphaFoldDB" id="A0A0X8HWD3"/>
<evidence type="ECO:0000256" key="6">
    <source>
        <dbReference type="RuleBase" id="RU003651"/>
    </source>
</evidence>
<evidence type="ECO:0000313" key="8">
    <source>
        <dbReference type="EMBL" id="AMD22931.1"/>
    </source>
</evidence>
<dbReference type="GO" id="GO:0140570">
    <property type="term" value="P:extraction of mislocalized protein from mitochondrial outer membrane"/>
    <property type="evidence" value="ECO:0007669"/>
    <property type="project" value="TreeGrafter"/>
</dbReference>
<evidence type="ECO:0000256" key="1">
    <source>
        <dbReference type="ARBA" id="ARBA00004572"/>
    </source>
</evidence>
<gene>
    <name evidence="8" type="ORF">AW171_hschr84999</name>
</gene>
<dbReference type="SMART" id="SM00382">
    <property type="entry name" value="AAA"/>
    <property type="match status" value="1"/>
</dbReference>
<dbReference type="GO" id="GO:0005741">
    <property type="term" value="C:mitochondrial outer membrane"/>
    <property type="evidence" value="ECO:0007669"/>
    <property type="project" value="UniProtKB-SubCell"/>
</dbReference>
<dbReference type="InterPro" id="IPR041569">
    <property type="entry name" value="AAA_lid_3"/>
</dbReference>
<dbReference type="FunFam" id="3.40.50.300:FF:000538">
    <property type="entry name" value="ATPase family AAA domain-containing protein 1"/>
    <property type="match status" value="1"/>
</dbReference>
<dbReference type="PANTHER" id="PTHR45644:SF3">
    <property type="entry name" value="FI08533P-RELATED"/>
    <property type="match status" value="1"/>
</dbReference>
<evidence type="ECO:0000313" key="9">
    <source>
        <dbReference type="Proteomes" id="UP000243052"/>
    </source>
</evidence>
<evidence type="ECO:0000256" key="5">
    <source>
        <dbReference type="ARBA" id="ARBA00023128"/>
    </source>
</evidence>
<dbReference type="EMBL" id="CP014248">
    <property type="protein sequence ID" value="AMD22931.1"/>
    <property type="molecule type" value="Genomic_DNA"/>
</dbReference>
<name>A0A0X8HWD3_9SACH</name>
<comment type="subcellular location">
    <subcellularLocation>
        <location evidence="1">Mitochondrion outer membrane</location>
        <topology evidence="1">Single-pass membrane protein</topology>
    </subcellularLocation>
</comment>
<evidence type="ECO:0000256" key="4">
    <source>
        <dbReference type="ARBA" id="ARBA00022840"/>
    </source>
</evidence>
<dbReference type="PROSITE" id="PS00674">
    <property type="entry name" value="AAA"/>
    <property type="match status" value="1"/>
</dbReference>
<dbReference type="GO" id="GO:0140567">
    <property type="term" value="F:membrane protein dislocase activity"/>
    <property type="evidence" value="ECO:0007669"/>
    <property type="project" value="UniProtKB-ARBA"/>
</dbReference>
<keyword evidence="3" id="KW-1000">Mitochondrion outer membrane</keyword>
<sequence length="361" mass="40342">MGRGLDLKTITDWTVLIGTGISLYYLVNKLLTDEGGPISNPSKESREKQSIAWQRLLESNPKLANVHLSGYERNALSSVVGPHEIDVTFSDIGGLEDIIDELTESVIYPLTTPELYNHNSLLEAPTGVLLYGPPGCGKTMIAKALARESGANFLSIRMSSIMDKWYGESNKIVDALFSLANKIQPCIIFIDEIDSFLRERASTDHEVTAMLKAEFMTLWDGLSSNGRIIVMGATNRIADIDSAFYRRLSKRFSIPLPNEDQRRKILKVLLDDVDVDEQDFDLDYIVKCTTGLSGSDLKELCRDAALNAAREYIRQKRKLAAEPTNDTSSLKLKMRPLRTNDFLKNLKQDASHPFMSSMALD</sequence>